<keyword evidence="3 5" id="KW-0456">Lyase</keyword>
<evidence type="ECO:0000256" key="3">
    <source>
        <dbReference type="ARBA" id="ARBA00023239"/>
    </source>
</evidence>
<keyword evidence="6" id="KW-1185">Reference proteome</keyword>
<accession>A0A2S0PFG8</accession>
<dbReference type="GO" id="GO:0000256">
    <property type="term" value="P:allantoin catabolic process"/>
    <property type="evidence" value="ECO:0007669"/>
    <property type="project" value="InterPro"/>
</dbReference>
<dbReference type="CDD" id="cd20298">
    <property type="entry name" value="cupin_UAH"/>
    <property type="match status" value="1"/>
</dbReference>
<dbReference type="STRING" id="1122240.GCA_000620105_02051"/>
<organism evidence="5 6">
    <name type="scientific">Microvirgula aerodenitrificans</name>
    <dbReference type="NCBI Taxonomy" id="57480"/>
    <lineage>
        <taxon>Bacteria</taxon>
        <taxon>Pseudomonadati</taxon>
        <taxon>Pseudomonadota</taxon>
        <taxon>Betaproteobacteria</taxon>
        <taxon>Neisseriales</taxon>
        <taxon>Aquaspirillaceae</taxon>
        <taxon>Microvirgula</taxon>
    </lineage>
</organism>
<dbReference type="PIRSF" id="PIRSF017306">
    <property type="entry name" value="Ureidogly_hydro"/>
    <property type="match status" value="1"/>
</dbReference>
<evidence type="ECO:0000313" key="5">
    <source>
        <dbReference type="EMBL" id="AVY96128.1"/>
    </source>
</evidence>
<evidence type="ECO:0000256" key="4">
    <source>
        <dbReference type="ARBA" id="ARBA00047684"/>
    </source>
</evidence>
<sequence>MACGVYGLTVEPAARVPLKVEPLTKAAFAPYGDVIEPASASKTYPINNGETMRYHDMAAIQANGSNARPIVSIFESKPVRGSINVHLLERHPYGSQAFVPLDGQTFLVVVAAPGDKLDPSTIKAFITDGKQGVNYHAGVWHHPVLTLGKTTNYLIVDRSGDEPNCQEIGMPKTYMLGRY</sequence>
<dbReference type="InterPro" id="IPR007247">
    <property type="entry name" value="Ureidogly_lyase"/>
</dbReference>
<dbReference type="KEGG" id="maer:DAI18_15140"/>
<dbReference type="InterPro" id="IPR047233">
    <property type="entry name" value="UAH_cupin"/>
</dbReference>
<dbReference type="EC" id="3.5.1.116" evidence="5"/>
<evidence type="ECO:0000256" key="2">
    <source>
        <dbReference type="ARBA" id="ARBA00022631"/>
    </source>
</evidence>
<dbReference type="NCBIfam" id="NF009932">
    <property type="entry name" value="PRK13395.1"/>
    <property type="match status" value="1"/>
</dbReference>
<comment type="subunit">
    <text evidence="1">Homodimer.</text>
</comment>
<dbReference type="InterPro" id="IPR011051">
    <property type="entry name" value="RmlC_Cupin_sf"/>
</dbReference>
<protein>
    <submittedName>
        <fullName evidence="5">Ureidoglycolate lyase</fullName>
        <ecNumber evidence="5">3.5.1.116</ecNumber>
    </submittedName>
</protein>
<evidence type="ECO:0000256" key="1">
    <source>
        <dbReference type="ARBA" id="ARBA00011738"/>
    </source>
</evidence>
<comment type="catalytic activity">
    <reaction evidence="4">
        <text>(S)-ureidoglycolate = urea + glyoxylate</text>
        <dbReference type="Rhea" id="RHEA:11304"/>
        <dbReference type="ChEBI" id="CHEBI:16199"/>
        <dbReference type="ChEBI" id="CHEBI:36655"/>
        <dbReference type="ChEBI" id="CHEBI:57296"/>
        <dbReference type="EC" id="4.3.2.3"/>
    </reaction>
</comment>
<keyword evidence="5" id="KW-0378">Hydrolase</keyword>
<dbReference type="Proteomes" id="UP000244173">
    <property type="component" value="Chromosome"/>
</dbReference>
<evidence type="ECO:0000313" key="6">
    <source>
        <dbReference type="Proteomes" id="UP000244173"/>
    </source>
</evidence>
<dbReference type="GO" id="GO:0006144">
    <property type="term" value="P:purine nucleobase metabolic process"/>
    <property type="evidence" value="ECO:0007669"/>
    <property type="project" value="UniProtKB-KW"/>
</dbReference>
<dbReference type="GO" id="GO:0050385">
    <property type="term" value="F:ureidoglycolate lyase activity"/>
    <property type="evidence" value="ECO:0007669"/>
    <property type="project" value="UniProtKB-EC"/>
</dbReference>
<dbReference type="Gene3D" id="2.60.120.480">
    <property type="entry name" value="Ureidoglycolate hydrolase"/>
    <property type="match status" value="1"/>
</dbReference>
<dbReference type="OrthoDB" id="9804602at2"/>
<name>A0A2S0PFG8_9NEIS</name>
<dbReference type="SUPFAM" id="SSF51182">
    <property type="entry name" value="RmlC-like cupins"/>
    <property type="match status" value="1"/>
</dbReference>
<keyword evidence="2" id="KW-0659">Purine metabolism</keyword>
<dbReference type="GO" id="GO:0004848">
    <property type="term" value="F:ureidoglycolate hydrolase activity"/>
    <property type="evidence" value="ECO:0007669"/>
    <property type="project" value="UniProtKB-EC"/>
</dbReference>
<proteinExistence type="predicted"/>
<dbReference type="Pfam" id="PF04115">
    <property type="entry name" value="Ureidogly_lyase"/>
    <property type="match status" value="1"/>
</dbReference>
<dbReference type="PANTHER" id="PTHR21221">
    <property type="entry name" value="UREIDOGLYCOLATE HYDROLASE"/>
    <property type="match status" value="1"/>
</dbReference>
<reference evidence="5 6" key="1">
    <citation type="submission" date="2018-04" db="EMBL/GenBank/DDBJ databases">
        <title>Denitrifier Microvirgula.</title>
        <authorList>
            <person name="Anderson E."/>
            <person name="Jang J."/>
            <person name="Ishii S."/>
        </authorList>
    </citation>
    <scope>NUCLEOTIDE SEQUENCE [LARGE SCALE GENOMIC DNA]</scope>
    <source>
        <strain evidence="5 6">BE2.4</strain>
    </source>
</reference>
<gene>
    <name evidence="5" type="ORF">DAI18_15140</name>
</gene>
<dbReference type="EMBL" id="CP028519">
    <property type="protein sequence ID" value="AVY96128.1"/>
    <property type="molecule type" value="Genomic_DNA"/>
</dbReference>
<dbReference type="PANTHER" id="PTHR21221:SF1">
    <property type="entry name" value="UREIDOGLYCOLATE LYASE"/>
    <property type="match status" value="1"/>
</dbReference>
<dbReference type="InterPro" id="IPR024060">
    <property type="entry name" value="Ureidoglycolate_lyase_dom_sf"/>
</dbReference>
<dbReference type="AlphaFoldDB" id="A0A2S0PFG8"/>